<name>A0A8T2NBV2_9TELE</name>
<feature type="region of interest" description="Disordered" evidence="1">
    <location>
        <begin position="1"/>
        <end position="28"/>
    </location>
</feature>
<feature type="non-terminal residue" evidence="3">
    <location>
        <position position="1"/>
    </location>
</feature>
<evidence type="ECO:0000256" key="1">
    <source>
        <dbReference type="SAM" id="MobiDB-lite"/>
    </source>
</evidence>
<organism evidence="3 4">
    <name type="scientific">Albula glossodonta</name>
    <name type="common">roundjaw bonefish</name>
    <dbReference type="NCBI Taxonomy" id="121402"/>
    <lineage>
        <taxon>Eukaryota</taxon>
        <taxon>Metazoa</taxon>
        <taxon>Chordata</taxon>
        <taxon>Craniata</taxon>
        <taxon>Vertebrata</taxon>
        <taxon>Euteleostomi</taxon>
        <taxon>Actinopterygii</taxon>
        <taxon>Neopterygii</taxon>
        <taxon>Teleostei</taxon>
        <taxon>Albuliformes</taxon>
        <taxon>Albulidae</taxon>
        <taxon>Albula</taxon>
    </lineage>
</organism>
<feature type="domain" description="RNA exonuclease 1 homolog-like" evidence="2">
    <location>
        <begin position="191"/>
        <end position="226"/>
    </location>
</feature>
<protein>
    <recommendedName>
        <fullName evidence="2">RNA exonuclease 1 homolog-like domain-containing protein</fullName>
    </recommendedName>
</protein>
<accession>A0A8T2NBV2</accession>
<feature type="region of interest" description="Disordered" evidence="1">
    <location>
        <begin position="45"/>
        <end position="76"/>
    </location>
</feature>
<dbReference type="OrthoDB" id="206335at2759"/>
<evidence type="ECO:0000313" key="3">
    <source>
        <dbReference type="EMBL" id="KAG9337953.1"/>
    </source>
</evidence>
<feature type="compositionally biased region" description="Acidic residues" evidence="1">
    <location>
        <begin position="14"/>
        <end position="28"/>
    </location>
</feature>
<dbReference type="InterPro" id="IPR031736">
    <property type="entry name" value="REXO1-like_dom"/>
</dbReference>
<dbReference type="Pfam" id="PF15870">
    <property type="entry name" value="EloA-BP1"/>
    <property type="match status" value="1"/>
</dbReference>
<proteinExistence type="predicted"/>
<sequence length="226" mass="24746">MHKINEPCATSDLSSEEEVDYSDVDLSDSDPMEECYRIFMEANQAEQEAVDNPENSPVEASNLEKPEEEKPLLLAGPKKRVNKNRQQVIVPLRGAAGHSSNPGRIPQLQQKATALTAAMKGGQAFVAATTGQKKPIALAPAPQQIPVQTTCVNIIPVGATIQLGSNVHFIIPEGNIALPPIAIKRKLKARPESSTKVPHDIRQRYVNLFVEEFLKTSFTVQDAFEK</sequence>
<gene>
    <name evidence="3" type="ORF">JZ751_027448</name>
</gene>
<dbReference type="EMBL" id="JAFBMS010000078">
    <property type="protein sequence ID" value="KAG9337953.1"/>
    <property type="molecule type" value="Genomic_DNA"/>
</dbReference>
<evidence type="ECO:0000313" key="4">
    <source>
        <dbReference type="Proteomes" id="UP000824540"/>
    </source>
</evidence>
<comment type="caution">
    <text evidence="3">The sequence shown here is derived from an EMBL/GenBank/DDBJ whole genome shotgun (WGS) entry which is preliminary data.</text>
</comment>
<evidence type="ECO:0000259" key="2">
    <source>
        <dbReference type="Pfam" id="PF15870"/>
    </source>
</evidence>
<keyword evidence="4" id="KW-1185">Reference proteome</keyword>
<reference evidence="3" key="1">
    <citation type="thesis" date="2021" institute="BYU ScholarsArchive" country="Provo, UT, USA">
        <title>Applications of and Algorithms for Genome Assembly and Genomic Analyses with an Emphasis on Marine Teleosts.</title>
        <authorList>
            <person name="Pickett B.D."/>
        </authorList>
    </citation>
    <scope>NUCLEOTIDE SEQUENCE</scope>
    <source>
        <strain evidence="3">HI-2016</strain>
    </source>
</reference>
<dbReference type="AlphaFoldDB" id="A0A8T2NBV2"/>
<dbReference type="Proteomes" id="UP000824540">
    <property type="component" value="Unassembled WGS sequence"/>
</dbReference>
<feature type="compositionally biased region" description="Basic and acidic residues" evidence="1">
    <location>
        <begin position="62"/>
        <end position="71"/>
    </location>
</feature>